<dbReference type="EMBL" id="FJUX01000019">
    <property type="protein sequence ID" value="CZS94536.1"/>
    <property type="molecule type" value="Genomic_DNA"/>
</dbReference>
<sequence>MSAQQNSPAEAQSPAVSTSNQDCEDTSSQSSHSHIDIDSQPTSPSHSTSKLADDIDELTLQDLSSTSSSSSSSSEVTEEETEVFQDTSPIAADPAEIEEFSRLASELSLFAACIASTHFPSPHSSTLSQNTLSILSTTSLTDADADAEKTPTQASSTSADLQRTEAQALIEQRKSELTRDLMELISDEEGPNKELILSIYRLLCDWRSVYDGLEKWRREIEGEKVRKMYNREME</sequence>
<dbReference type="AlphaFoldDB" id="A0A1E1K8W9"/>
<reference evidence="3" key="1">
    <citation type="submission" date="2016-03" db="EMBL/GenBank/DDBJ databases">
        <authorList>
            <person name="Guldener U."/>
        </authorList>
    </citation>
    <scope>NUCLEOTIDE SEQUENCE [LARGE SCALE GENOMIC DNA]</scope>
    <source>
        <strain evidence="3">04CH-RAC-A.6.1</strain>
    </source>
</reference>
<proteinExistence type="predicted"/>
<evidence type="ECO:0000256" key="1">
    <source>
        <dbReference type="SAM" id="MobiDB-lite"/>
    </source>
</evidence>
<feature type="region of interest" description="Disordered" evidence="1">
    <location>
        <begin position="143"/>
        <end position="162"/>
    </location>
</feature>
<feature type="region of interest" description="Disordered" evidence="1">
    <location>
        <begin position="1"/>
        <end position="90"/>
    </location>
</feature>
<feature type="compositionally biased region" description="Polar residues" evidence="1">
    <location>
        <begin position="41"/>
        <end position="50"/>
    </location>
</feature>
<evidence type="ECO:0000313" key="2">
    <source>
        <dbReference type="EMBL" id="CZS94536.1"/>
    </source>
</evidence>
<name>A0A1E1K8W9_9HELO</name>
<accession>A0A1E1K8W9</accession>
<dbReference type="OrthoDB" id="3564329at2759"/>
<feature type="compositionally biased region" description="Polar residues" evidence="1">
    <location>
        <begin position="1"/>
        <end position="21"/>
    </location>
</feature>
<feature type="compositionally biased region" description="Polar residues" evidence="1">
    <location>
        <begin position="150"/>
        <end position="162"/>
    </location>
</feature>
<feature type="compositionally biased region" description="Low complexity" evidence="1">
    <location>
        <begin position="64"/>
        <end position="75"/>
    </location>
</feature>
<protein>
    <submittedName>
        <fullName evidence="2">Uncharacterized protein</fullName>
    </submittedName>
</protein>
<evidence type="ECO:0000313" key="3">
    <source>
        <dbReference type="Proteomes" id="UP000178912"/>
    </source>
</evidence>
<gene>
    <name evidence="2" type="ORF">RAG0_04483</name>
</gene>
<keyword evidence="3" id="KW-1185">Reference proteome</keyword>
<dbReference type="Proteomes" id="UP000178912">
    <property type="component" value="Unassembled WGS sequence"/>
</dbReference>
<organism evidence="2 3">
    <name type="scientific">Rhynchosporium agropyri</name>
    <dbReference type="NCBI Taxonomy" id="914238"/>
    <lineage>
        <taxon>Eukaryota</taxon>
        <taxon>Fungi</taxon>
        <taxon>Dikarya</taxon>
        <taxon>Ascomycota</taxon>
        <taxon>Pezizomycotina</taxon>
        <taxon>Leotiomycetes</taxon>
        <taxon>Helotiales</taxon>
        <taxon>Ploettnerulaceae</taxon>
        <taxon>Rhynchosporium</taxon>
    </lineage>
</organism>